<dbReference type="GO" id="GO:0008176">
    <property type="term" value="F:tRNA (guanine(46)-N7)-methyltransferase activity"/>
    <property type="evidence" value="ECO:0007669"/>
    <property type="project" value="UniProtKB-EC"/>
</dbReference>
<protein>
    <recommendedName>
        <fullName evidence="3">tRNA (guanine(46)-N(7))-methyltransferase</fullName>
        <ecNumber evidence="3">2.1.1.33</ecNumber>
    </recommendedName>
</protein>
<dbReference type="EC" id="2.1.1.33" evidence="3"/>
<evidence type="ECO:0000256" key="4">
    <source>
        <dbReference type="ARBA" id="ARBA00022603"/>
    </source>
</evidence>
<comment type="catalytic activity">
    <reaction evidence="1">
        <text>guanosine(46) in tRNA + S-adenosyl-L-methionine = N(7)-methylguanosine(46) in tRNA + S-adenosyl-L-homocysteine</text>
        <dbReference type="Rhea" id="RHEA:42708"/>
        <dbReference type="Rhea" id="RHEA-COMP:10188"/>
        <dbReference type="Rhea" id="RHEA-COMP:10189"/>
        <dbReference type="ChEBI" id="CHEBI:57856"/>
        <dbReference type="ChEBI" id="CHEBI:59789"/>
        <dbReference type="ChEBI" id="CHEBI:74269"/>
        <dbReference type="ChEBI" id="CHEBI:74480"/>
        <dbReference type="EC" id="2.1.1.33"/>
    </reaction>
</comment>
<dbReference type="AlphaFoldDB" id="A0A6S6S4B6"/>
<dbReference type="GO" id="GO:0043527">
    <property type="term" value="C:tRNA methyltransferase complex"/>
    <property type="evidence" value="ECO:0007669"/>
    <property type="project" value="TreeGrafter"/>
</dbReference>
<organism evidence="8">
    <name type="scientific">uncultured Thiotrichaceae bacterium</name>
    <dbReference type="NCBI Taxonomy" id="298394"/>
    <lineage>
        <taxon>Bacteria</taxon>
        <taxon>Pseudomonadati</taxon>
        <taxon>Pseudomonadota</taxon>
        <taxon>Gammaproteobacteria</taxon>
        <taxon>Thiotrichales</taxon>
        <taxon>Thiotrichaceae</taxon>
        <taxon>environmental samples</taxon>
    </lineage>
</organism>
<keyword evidence="7" id="KW-0819">tRNA processing</keyword>
<name>A0A6S6S4B6_9GAMM</name>
<evidence type="ECO:0000256" key="7">
    <source>
        <dbReference type="ARBA" id="ARBA00022694"/>
    </source>
</evidence>
<dbReference type="EMBL" id="CACVAT010000051">
    <property type="protein sequence ID" value="CAA6803151.1"/>
    <property type="molecule type" value="Genomic_DNA"/>
</dbReference>
<gene>
    <name evidence="8" type="ORF">HELGO_WM29535</name>
</gene>
<dbReference type="Gene3D" id="3.40.50.150">
    <property type="entry name" value="Vaccinia Virus protein VP39"/>
    <property type="match status" value="1"/>
</dbReference>
<keyword evidence="5 8" id="KW-0808">Transferase</keyword>
<keyword evidence="4 8" id="KW-0489">Methyltransferase</keyword>
<evidence type="ECO:0000256" key="5">
    <source>
        <dbReference type="ARBA" id="ARBA00022679"/>
    </source>
</evidence>
<sequence>MFIANPVTSNQAGIHGNLEQVVRRNQENTFRKPVAEHTQRAFEAIDSLVAKQNQPIILDSGCGTALSTRHIAQTYPDSLVIGVDRSEIRLGKEYEDVLPDNAVTVRADLVDFWNLAVQAEWQLERHFILYPNPYPKSIHLKRRWHAHPIFPQLLKLGGKLELRTNWRIYAEEFALALRLSGYAEAAAQAFVPDEYWTLFEKKYHQTGQELFAVQTSTIPHISSIEYATSL</sequence>
<dbReference type="PROSITE" id="PS51625">
    <property type="entry name" value="SAM_MT_TRMB"/>
    <property type="match status" value="1"/>
</dbReference>
<reference evidence="8" key="1">
    <citation type="submission" date="2020-01" db="EMBL/GenBank/DDBJ databases">
        <authorList>
            <person name="Meier V. D."/>
            <person name="Meier V D."/>
        </authorList>
    </citation>
    <scope>NUCLEOTIDE SEQUENCE</scope>
    <source>
        <strain evidence="8">HLG_WM_MAG_09</strain>
    </source>
</reference>
<accession>A0A6S6S4B6</accession>
<dbReference type="PANTHER" id="PTHR23417:SF14">
    <property type="entry name" value="PENTACOTRIPEPTIDE-REPEAT REGION OF PRORP DOMAIN-CONTAINING PROTEIN"/>
    <property type="match status" value="1"/>
</dbReference>
<evidence type="ECO:0000256" key="1">
    <source>
        <dbReference type="ARBA" id="ARBA00000142"/>
    </source>
</evidence>
<evidence type="ECO:0000313" key="8">
    <source>
        <dbReference type="EMBL" id="CAA6803151.1"/>
    </source>
</evidence>
<dbReference type="Pfam" id="PF02390">
    <property type="entry name" value="Methyltransf_4"/>
    <property type="match status" value="1"/>
</dbReference>
<proteinExistence type="predicted"/>
<evidence type="ECO:0000256" key="2">
    <source>
        <dbReference type="ARBA" id="ARBA00003015"/>
    </source>
</evidence>
<dbReference type="SUPFAM" id="SSF53335">
    <property type="entry name" value="S-adenosyl-L-methionine-dependent methyltransferases"/>
    <property type="match status" value="1"/>
</dbReference>
<comment type="function">
    <text evidence="2">Catalyzes the formation of N(7)-methylguanine at position 46 (m7G46) in tRNA.</text>
</comment>
<keyword evidence="6" id="KW-0949">S-adenosyl-L-methionine</keyword>
<dbReference type="PANTHER" id="PTHR23417">
    <property type="entry name" value="3-DEOXY-D-MANNO-OCTULOSONIC-ACID TRANSFERASE/TRNA GUANINE-N 7 - -METHYLTRANSFERASE"/>
    <property type="match status" value="1"/>
</dbReference>
<dbReference type="InterPro" id="IPR029063">
    <property type="entry name" value="SAM-dependent_MTases_sf"/>
</dbReference>
<dbReference type="InterPro" id="IPR003358">
    <property type="entry name" value="tRNA_(Gua-N-7)_MeTrfase_Trmb"/>
</dbReference>
<evidence type="ECO:0000256" key="6">
    <source>
        <dbReference type="ARBA" id="ARBA00022691"/>
    </source>
</evidence>
<evidence type="ECO:0000256" key="3">
    <source>
        <dbReference type="ARBA" id="ARBA00011977"/>
    </source>
</evidence>